<sequence length="81" mass="8797">MSLSILARSSAVRQQALSRGFHASKAARSAGHDDYHHLPFAWPGQKKAAFGAKVAVYLTFGFSIPFIASWYQIQKSAAATD</sequence>
<evidence type="ECO:0000256" key="7">
    <source>
        <dbReference type="RuleBase" id="RU368123"/>
    </source>
</evidence>
<dbReference type="Gene3D" id="4.10.49.10">
    <property type="entry name" value="Cytochrome c oxidase subunit VIIc"/>
    <property type="match status" value="1"/>
</dbReference>
<dbReference type="GO" id="GO:0006123">
    <property type="term" value="P:mitochondrial electron transport, cytochrome c to oxygen"/>
    <property type="evidence" value="ECO:0007669"/>
    <property type="project" value="UniProtKB-UniRule"/>
</dbReference>
<dbReference type="AlphaFoldDB" id="A0A8H8CL55"/>
<protein>
    <recommendedName>
        <fullName evidence="7">Cytochrome c oxidase subunit 8, mitochondrial</fullName>
    </recommendedName>
    <alternativeName>
        <fullName evidence="7">Cytochrome c oxidase polypeptide VIII</fullName>
    </alternativeName>
</protein>
<dbReference type="InterPro" id="IPR036636">
    <property type="entry name" value="COX7C/Cox8_sf"/>
</dbReference>
<comment type="caution">
    <text evidence="8">The sequence shown here is derived from an EMBL/GenBank/DDBJ whole genome shotgun (WGS) entry which is preliminary data.</text>
</comment>
<keyword evidence="7" id="KW-0812">Transmembrane</keyword>
<reference evidence="8" key="1">
    <citation type="submission" date="2021-02" db="EMBL/GenBank/DDBJ databases">
        <title>Psilocybe cubensis genome.</title>
        <authorList>
            <person name="Mckernan K.J."/>
            <person name="Crawford S."/>
            <person name="Trippe A."/>
            <person name="Kane L.T."/>
            <person name="Mclaughlin S."/>
        </authorList>
    </citation>
    <scope>NUCLEOTIDE SEQUENCE [LARGE SCALE GENOMIC DNA]</scope>
    <source>
        <strain evidence="8">MGC-MH-2018</strain>
    </source>
</reference>
<organism evidence="8">
    <name type="scientific">Psilocybe cubensis</name>
    <name type="common">Psychedelic mushroom</name>
    <name type="synonym">Stropharia cubensis</name>
    <dbReference type="NCBI Taxonomy" id="181762"/>
    <lineage>
        <taxon>Eukaryota</taxon>
        <taxon>Fungi</taxon>
        <taxon>Dikarya</taxon>
        <taxon>Basidiomycota</taxon>
        <taxon>Agaricomycotina</taxon>
        <taxon>Agaricomycetes</taxon>
        <taxon>Agaricomycetidae</taxon>
        <taxon>Agaricales</taxon>
        <taxon>Agaricineae</taxon>
        <taxon>Strophariaceae</taxon>
        <taxon>Psilocybe</taxon>
    </lineage>
</organism>
<keyword evidence="4 7" id="KW-0999">Mitochondrion inner membrane</keyword>
<keyword evidence="7" id="KW-1133">Transmembrane helix</keyword>
<proteinExistence type="inferred from homology"/>
<evidence type="ECO:0000256" key="6">
    <source>
        <dbReference type="ARBA" id="ARBA00023136"/>
    </source>
</evidence>
<evidence type="ECO:0000256" key="4">
    <source>
        <dbReference type="ARBA" id="ARBA00022792"/>
    </source>
</evidence>
<comment type="subcellular location">
    <subcellularLocation>
        <location evidence="1 7">Mitochondrion inner membrane</location>
        <topology evidence="1 7">Single-pass membrane protein</topology>
    </subcellularLocation>
</comment>
<comment type="similarity">
    <text evidence="3 7">Belongs to the cytochrome c oxidase VIIc family.</text>
</comment>
<accession>A0A8H8CL55</accession>
<dbReference type="UniPathway" id="UPA00705"/>
<comment type="function">
    <text evidence="7">Component of the cytochrome c oxidase, the last enzyme in the mitochondrial electron transport chain which drives oxidative phosphorylation. The respiratory chain contains 3 multisubunit complexes succinate dehydrogenase (complex II, CII), ubiquinol-cytochrome c oxidoreductase (cytochrome b-c1 complex, complex III, CIII) and cytochrome c oxidase (complex IV, CIV), that cooperate to transfer electrons derived from NADH and succinate to molecular oxygen, creating an electrochemical gradient over the inner membrane that drives transmembrane transport and the ATP synthase. Cytochrome c oxidase is the component of the respiratory chain that catalyzes the reduction of oxygen to water. Electrons originating from reduced cytochrome c in the intermembrane space (IMS) are transferred via the dinuclear copper A center (CU(A)) of subunit 2 and heme A of subunit 1 to the active site in subunit 1, a binuclear center (BNC) formed by heme A3 and copper B (CU(B)). The BNC reduces molecular oxygen to 2 water molecules using 4 electrons from cytochrome c in the IMS and 4 protons from the mitochondrial matrix.</text>
</comment>
<dbReference type="GO" id="GO:0005743">
    <property type="term" value="C:mitochondrial inner membrane"/>
    <property type="evidence" value="ECO:0007669"/>
    <property type="project" value="UniProtKB-SubCell"/>
</dbReference>
<gene>
    <name evidence="8" type="ORF">JR316_006077</name>
</gene>
<dbReference type="EMBL" id="JAFIQS010000005">
    <property type="protein sequence ID" value="KAG5169521.1"/>
    <property type="molecule type" value="Genomic_DNA"/>
</dbReference>
<name>A0A8H8CL55_PSICU</name>
<comment type="subunit">
    <text evidence="7">Component of the cytochrome c oxidase (complex IV, CIV), a multisubunit enzyme composed of a catalytic core of 3 subunits and several supernumerary subunits. The complex exists as a monomer or a dimer and forms supercomplexes (SCs) in the inner mitochondrial membrane with ubiquinol-cytochrome c oxidoreductase (cytochrome b-c1 complex, complex III, CIII).</text>
</comment>
<comment type="pathway">
    <text evidence="2 7">Energy metabolism; oxidative phosphorylation.</text>
</comment>
<dbReference type="GO" id="GO:0045277">
    <property type="term" value="C:respiratory chain complex IV"/>
    <property type="evidence" value="ECO:0007669"/>
    <property type="project" value="UniProtKB-UniRule"/>
</dbReference>
<keyword evidence="6 7" id="KW-0472">Membrane</keyword>
<feature type="transmembrane region" description="Helical" evidence="7">
    <location>
        <begin position="54"/>
        <end position="73"/>
    </location>
</feature>
<evidence type="ECO:0000256" key="5">
    <source>
        <dbReference type="ARBA" id="ARBA00023128"/>
    </source>
</evidence>
<keyword evidence="7" id="KW-0809">Transit peptide</keyword>
<evidence type="ECO:0000256" key="1">
    <source>
        <dbReference type="ARBA" id="ARBA00004434"/>
    </source>
</evidence>
<keyword evidence="5 7" id="KW-0496">Mitochondrion</keyword>
<evidence type="ECO:0000256" key="3">
    <source>
        <dbReference type="ARBA" id="ARBA00010514"/>
    </source>
</evidence>
<dbReference type="InterPro" id="IPR004202">
    <property type="entry name" value="COX7C/Cox8"/>
</dbReference>
<evidence type="ECO:0000313" key="8">
    <source>
        <dbReference type="EMBL" id="KAG5169521.1"/>
    </source>
</evidence>
<dbReference type="OrthoDB" id="9974841at2759"/>
<dbReference type="Pfam" id="PF02935">
    <property type="entry name" value="COX7C"/>
    <property type="match status" value="1"/>
</dbReference>
<evidence type="ECO:0000256" key="2">
    <source>
        <dbReference type="ARBA" id="ARBA00004673"/>
    </source>
</evidence>